<feature type="compositionally biased region" description="Pro residues" evidence="1">
    <location>
        <begin position="143"/>
        <end position="155"/>
    </location>
</feature>
<feature type="compositionally biased region" description="Basic and acidic residues" evidence="1">
    <location>
        <begin position="42"/>
        <end position="53"/>
    </location>
</feature>
<feature type="region of interest" description="Disordered" evidence="1">
    <location>
        <begin position="1"/>
        <end position="114"/>
    </location>
</feature>
<dbReference type="Proteomes" id="UP001652581">
    <property type="component" value="Chromosome 20"/>
</dbReference>
<evidence type="ECO:0000313" key="3">
    <source>
        <dbReference type="RefSeq" id="XP_072801917.1"/>
    </source>
</evidence>
<evidence type="ECO:0000313" key="2">
    <source>
        <dbReference type="Proteomes" id="UP001652581"/>
    </source>
</evidence>
<accession>A0ABM5BZU4</accession>
<feature type="region of interest" description="Disordered" evidence="1">
    <location>
        <begin position="139"/>
        <end position="171"/>
    </location>
</feature>
<feature type="region of interest" description="Disordered" evidence="1">
    <location>
        <begin position="225"/>
        <end position="247"/>
    </location>
</feature>
<dbReference type="RefSeq" id="XP_072801917.1">
    <property type="nucleotide sequence ID" value="XM_072945816.1"/>
</dbReference>
<evidence type="ECO:0000256" key="1">
    <source>
        <dbReference type="SAM" id="MobiDB-lite"/>
    </source>
</evidence>
<dbReference type="GeneID" id="140687869"/>
<organism evidence="2 3">
    <name type="scientific">Vicugna pacos</name>
    <name type="common">Alpaca</name>
    <name type="synonym">Lama pacos</name>
    <dbReference type="NCBI Taxonomy" id="30538"/>
    <lineage>
        <taxon>Eukaryota</taxon>
        <taxon>Metazoa</taxon>
        <taxon>Chordata</taxon>
        <taxon>Craniata</taxon>
        <taxon>Vertebrata</taxon>
        <taxon>Euteleostomi</taxon>
        <taxon>Mammalia</taxon>
        <taxon>Eutheria</taxon>
        <taxon>Laurasiatheria</taxon>
        <taxon>Artiodactyla</taxon>
        <taxon>Tylopoda</taxon>
        <taxon>Camelidae</taxon>
        <taxon>Vicugna</taxon>
    </lineage>
</organism>
<keyword evidence="2" id="KW-1185">Reference proteome</keyword>
<proteinExistence type="predicted"/>
<gene>
    <name evidence="3" type="primary">LOC140687869</name>
</gene>
<feature type="compositionally biased region" description="Basic and acidic residues" evidence="1">
    <location>
        <begin position="1"/>
        <end position="13"/>
    </location>
</feature>
<name>A0ABM5BZU4_VICPA</name>
<feature type="compositionally biased region" description="Polar residues" evidence="1">
    <location>
        <begin position="238"/>
        <end position="247"/>
    </location>
</feature>
<protein>
    <submittedName>
        <fullName evidence="3">Uncharacterized protein</fullName>
    </submittedName>
</protein>
<sequence length="247" mass="26405">MTGESEHGTRVGLKEGSWGFETTQTEEERDGRRPGLGGVRTARRERLGSGERSRRSRGRKGQDPPDGSGEEEPVAKEESRSLSPRTWWSRRSCRRLGPETSGTTLLQPVDRGARGRAGAELSRALLGPAAEPGWRAGLLHTDPQPPPPPPPPPPLGVAQHRARPAAATGRGPCWRCARGSQGWSRSLLSSPLGCGWRSRNADAPGAPHTRRLSAAAAAAARPTECASLPRGAPPASHFYSTKSFIQT</sequence>
<reference evidence="3" key="1">
    <citation type="submission" date="2025-08" db="UniProtKB">
        <authorList>
            <consortium name="RefSeq"/>
        </authorList>
    </citation>
    <scope>IDENTIFICATION</scope>
</reference>